<protein>
    <recommendedName>
        <fullName evidence="4">Cyclin N-terminal domain-containing protein</fullName>
    </recommendedName>
</protein>
<dbReference type="Gene3D" id="1.10.472.10">
    <property type="entry name" value="Cyclin-like"/>
    <property type="match status" value="1"/>
</dbReference>
<dbReference type="STRING" id="1314771.A0A197KDG8"/>
<feature type="compositionally biased region" description="Low complexity" evidence="1">
    <location>
        <begin position="70"/>
        <end position="80"/>
    </location>
</feature>
<feature type="compositionally biased region" description="Low complexity" evidence="1">
    <location>
        <begin position="701"/>
        <end position="710"/>
    </location>
</feature>
<feature type="compositionally biased region" description="Polar residues" evidence="1">
    <location>
        <begin position="502"/>
        <end position="515"/>
    </location>
</feature>
<feature type="compositionally biased region" description="Basic and acidic residues" evidence="1">
    <location>
        <begin position="718"/>
        <end position="731"/>
    </location>
</feature>
<dbReference type="EMBL" id="KV442016">
    <property type="protein sequence ID" value="OAQ34731.1"/>
    <property type="molecule type" value="Genomic_DNA"/>
</dbReference>
<feature type="region of interest" description="Disordered" evidence="1">
    <location>
        <begin position="492"/>
        <end position="627"/>
    </location>
</feature>
<feature type="region of interest" description="Disordered" evidence="1">
    <location>
        <begin position="70"/>
        <end position="101"/>
    </location>
</feature>
<evidence type="ECO:0000256" key="1">
    <source>
        <dbReference type="SAM" id="MobiDB-lite"/>
    </source>
</evidence>
<feature type="compositionally biased region" description="Basic and acidic residues" evidence="1">
    <location>
        <begin position="542"/>
        <end position="551"/>
    </location>
</feature>
<dbReference type="OrthoDB" id="244495at2759"/>
<reference evidence="2 3" key="1">
    <citation type="submission" date="2016-05" db="EMBL/GenBank/DDBJ databases">
        <title>Genome sequencing reveals origins of a unique bacterial endosymbiosis in the earliest lineages of terrestrial Fungi.</title>
        <authorList>
            <consortium name="DOE Joint Genome Institute"/>
            <person name="Uehling J."/>
            <person name="Gryganskyi A."/>
            <person name="Hameed K."/>
            <person name="Tschaplinski T."/>
            <person name="Misztal P."/>
            <person name="Wu S."/>
            <person name="Desiro A."/>
            <person name="Vande Pol N."/>
            <person name="Du Z.-Y."/>
            <person name="Zienkiewicz A."/>
            <person name="Zienkiewicz K."/>
            <person name="Morin E."/>
            <person name="Tisserant E."/>
            <person name="Splivallo R."/>
            <person name="Hainaut M."/>
            <person name="Henrissat B."/>
            <person name="Ohm R."/>
            <person name="Kuo A."/>
            <person name="Yan J."/>
            <person name="Lipzen A."/>
            <person name="Nolan M."/>
            <person name="Labutti K."/>
            <person name="Barry K."/>
            <person name="Goldstein A."/>
            <person name="Labbe J."/>
            <person name="Schadt C."/>
            <person name="Tuskan G."/>
            <person name="Grigoriev I."/>
            <person name="Martin F."/>
            <person name="Vilgalys R."/>
            <person name="Bonito G."/>
        </authorList>
    </citation>
    <scope>NUCLEOTIDE SEQUENCE [LARGE SCALE GENOMIC DNA]</scope>
    <source>
        <strain evidence="2 3">AG-77</strain>
    </source>
</reference>
<feature type="compositionally biased region" description="Low complexity" evidence="1">
    <location>
        <begin position="152"/>
        <end position="162"/>
    </location>
</feature>
<evidence type="ECO:0000313" key="2">
    <source>
        <dbReference type="EMBL" id="OAQ34731.1"/>
    </source>
</evidence>
<dbReference type="AlphaFoldDB" id="A0A197KDG8"/>
<feature type="region of interest" description="Disordered" evidence="1">
    <location>
        <begin position="114"/>
        <end position="210"/>
    </location>
</feature>
<feature type="region of interest" description="Disordered" evidence="1">
    <location>
        <begin position="1"/>
        <end position="30"/>
    </location>
</feature>
<keyword evidence="3" id="KW-1185">Reference proteome</keyword>
<feature type="compositionally biased region" description="Low complexity" evidence="1">
    <location>
        <begin position="776"/>
        <end position="790"/>
    </location>
</feature>
<sequence length="895" mass="97803">MNYRQHYSTAATTNNTSNSNSTCGNYSTPSRCRTQYETPYQVVDLATPSSPIQRTSLSPWTFNADCFSSPTPSFSRSPTMPALPTSTLSTSYRDPLRSVHGSPRVAKIDHRPLHYQQHQTHHQRESSSETVITYNRRRSSSSSLQQQPLCDTTNANNTNVNTIFEDPSTNSHRWQSSPSPPSSPRGRYGKISAASPRRISLATSPRSNGRLPSLFDRIKAALEAPKRPTINTTPLPPIRTNLNLVQSSEQDGLAGCSSPTTTTTTTTMPSSHLHPNFTDSDLLDETNNLLSIWRPSMVAKPTLFGIPCTEASQKAYSRHSSDVKASFQRLQLEDRGAVENKTIAFSTHLTISRWEPMPPSVITNTAATASTKNSIATSTSPTTTSSSPSASTLPDSAEEQTLSSESTSKQQQTQTQVQTIHGLHSAGSAPSEQPPFQSQRDNPIYAARLISLANYIRHIISLSSGTSPLHSQSALVQQRLLLAQHQQRQLQQQRQQQKLQESRPSWTAANRPQQDLASLPSPLSAGPGPMKNNSLSTRRHRQTSEYHDHAARRQIHHQQQQVQSSASVQDAQGFLQCPDSTQALPSPTSPTFQVGRRSSQPQQQHQQSQNAGHEHSTAATTEASPRGSKLALTLPKVPFPNLTLTLALIYVDRLKEKNPAAKGEPGCSHRLFLVAYIIAAKYRCCVELANLLQEQYRSDVSTPTTNTTSTLANETYDQSEKGDSVDNKDAIEGQKKSIDQRICEARSRAEVILSNQAWVQLLSLGSFMRPTPPPSITSTTTTVAARTSPSQPMNRSISSKGTGTLESSSEVEAKPLPIQSSPLSANDSASVTQTQTPPPSNSTSPSTPLPPSSALQVGDLDRMESEFLTFLDYDLAARSQDLDTCWSLLVGNKDI</sequence>
<feature type="region of interest" description="Disordered" evidence="1">
    <location>
        <begin position="250"/>
        <end position="276"/>
    </location>
</feature>
<feature type="compositionally biased region" description="Polar residues" evidence="1">
    <location>
        <begin position="818"/>
        <end position="829"/>
    </location>
</feature>
<dbReference type="Proteomes" id="UP000078512">
    <property type="component" value="Unassembled WGS sequence"/>
</dbReference>
<gene>
    <name evidence="2" type="ORF">K457DRAFT_28111</name>
</gene>
<feature type="compositionally biased region" description="Polar residues" evidence="1">
    <location>
        <begin position="578"/>
        <end position="592"/>
    </location>
</feature>
<feature type="compositionally biased region" description="Low complexity" evidence="1">
    <location>
        <begin position="557"/>
        <end position="572"/>
    </location>
</feature>
<feature type="compositionally biased region" description="Low complexity" evidence="1">
    <location>
        <begin position="598"/>
        <end position="609"/>
    </location>
</feature>
<feature type="compositionally biased region" description="Low complexity" evidence="1">
    <location>
        <begin position="8"/>
        <end position="22"/>
    </location>
</feature>
<organism evidence="2 3">
    <name type="scientific">Linnemannia elongata AG-77</name>
    <dbReference type="NCBI Taxonomy" id="1314771"/>
    <lineage>
        <taxon>Eukaryota</taxon>
        <taxon>Fungi</taxon>
        <taxon>Fungi incertae sedis</taxon>
        <taxon>Mucoromycota</taxon>
        <taxon>Mortierellomycotina</taxon>
        <taxon>Mortierellomycetes</taxon>
        <taxon>Mortierellales</taxon>
        <taxon>Mortierellaceae</taxon>
        <taxon>Linnemannia</taxon>
    </lineage>
</organism>
<proteinExistence type="predicted"/>
<feature type="compositionally biased region" description="Low complexity" evidence="1">
    <location>
        <begin position="516"/>
        <end position="529"/>
    </location>
</feature>
<feature type="compositionally biased region" description="Low complexity" evidence="1">
    <location>
        <begin position="371"/>
        <end position="392"/>
    </location>
</feature>
<name>A0A197KDG8_9FUNG</name>
<feature type="compositionally biased region" description="Polar residues" evidence="1">
    <location>
        <begin position="791"/>
        <end position="810"/>
    </location>
</feature>
<feature type="compositionally biased region" description="Low complexity" evidence="1">
    <location>
        <begin position="399"/>
        <end position="419"/>
    </location>
</feature>
<feature type="region of interest" description="Disordered" evidence="1">
    <location>
        <begin position="700"/>
        <end position="731"/>
    </location>
</feature>
<accession>A0A197KDG8</accession>
<feature type="region of interest" description="Disordered" evidence="1">
    <location>
        <begin position="769"/>
        <end position="856"/>
    </location>
</feature>
<dbReference type="CDD" id="cd20557">
    <property type="entry name" value="CYCLIN_ScPCL1-like"/>
    <property type="match status" value="1"/>
</dbReference>
<feature type="region of interest" description="Disordered" evidence="1">
    <location>
        <begin position="371"/>
        <end position="439"/>
    </location>
</feature>
<feature type="compositionally biased region" description="Low complexity" evidence="1">
    <location>
        <begin position="830"/>
        <end position="846"/>
    </location>
</feature>
<feature type="compositionally biased region" description="Polar residues" evidence="1">
    <location>
        <begin position="428"/>
        <end position="439"/>
    </location>
</feature>
<evidence type="ECO:0000313" key="3">
    <source>
        <dbReference type="Proteomes" id="UP000078512"/>
    </source>
</evidence>
<evidence type="ECO:0008006" key="4">
    <source>
        <dbReference type="Google" id="ProtNLM"/>
    </source>
</evidence>